<evidence type="ECO:0000256" key="1">
    <source>
        <dbReference type="SAM" id="Phobius"/>
    </source>
</evidence>
<evidence type="ECO:0000313" key="2">
    <source>
        <dbReference type="EMBL" id="TYT62047.1"/>
    </source>
</evidence>
<keyword evidence="3" id="KW-1185">Reference proteome</keyword>
<keyword evidence="1" id="KW-1133">Transmembrane helix</keyword>
<dbReference type="AlphaFoldDB" id="A0A5D5AMF1"/>
<comment type="caution">
    <text evidence="2">The sequence shown here is derived from an EMBL/GenBank/DDBJ whole genome shotgun (WGS) entry which is preliminary data.</text>
</comment>
<name>A0A5D5AMF1_9EURY</name>
<evidence type="ECO:0000313" key="3">
    <source>
        <dbReference type="Proteomes" id="UP000324104"/>
    </source>
</evidence>
<protein>
    <submittedName>
        <fullName evidence="2">Uncharacterized protein</fullName>
    </submittedName>
</protein>
<keyword evidence="1" id="KW-0812">Transmembrane</keyword>
<feature type="transmembrane region" description="Helical" evidence="1">
    <location>
        <begin position="57"/>
        <end position="76"/>
    </location>
</feature>
<dbReference type="Proteomes" id="UP000324104">
    <property type="component" value="Unassembled WGS sequence"/>
</dbReference>
<feature type="transmembrane region" description="Helical" evidence="1">
    <location>
        <begin position="16"/>
        <end position="37"/>
    </location>
</feature>
<organism evidence="2 3">
    <name type="scientific">Natrialba swarupiae</name>
    <dbReference type="NCBI Taxonomy" id="2448032"/>
    <lineage>
        <taxon>Archaea</taxon>
        <taxon>Methanobacteriati</taxon>
        <taxon>Methanobacteriota</taxon>
        <taxon>Stenosarchaea group</taxon>
        <taxon>Halobacteria</taxon>
        <taxon>Halobacteriales</taxon>
        <taxon>Natrialbaceae</taxon>
        <taxon>Natrialba</taxon>
    </lineage>
</organism>
<reference evidence="2 3" key="1">
    <citation type="submission" date="2019-08" db="EMBL/GenBank/DDBJ databases">
        <title>Archaea genome.</title>
        <authorList>
            <person name="Kajale S."/>
            <person name="Shouche Y."/>
            <person name="Deshpande N."/>
            <person name="Sharma A."/>
        </authorList>
    </citation>
    <scope>NUCLEOTIDE SEQUENCE [LARGE SCALE GENOMIC DNA]</scope>
    <source>
        <strain evidence="2 3">ESP3B_9</strain>
    </source>
</reference>
<gene>
    <name evidence="2" type="ORF">FYC77_10110</name>
</gene>
<dbReference type="EMBL" id="VTAW01000011">
    <property type="protein sequence ID" value="TYT62047.1"/>
    <property type="molecule type" value="Genomic_DNA"/>
</dbReference>
<accession>A0A5D5AMF1</accession>
<dbReference type="RefSeq" id="WP_149081384.1">
    <property type="nucleotide sequence ID" value="NZ_VTAW01000011.1"/>
</dbReference>
<keyword evidence="1" id="KW-0472">Membrane</keyword>
<proteinExistence type="predicted"/>
<sequence>MARLNHADSRIDANRLAVSIVAGSVVILTLVFLLYWIGVLEYLVPDHGPTADAVPLYFLVAVTAILLAVWGWLRVLSLFR</sequence>